<accession>A0A2T2P032</accession>
<sequence length="143" mass="16531">MLPNLKETLSWFPVDQVAATLSYLMLPVNKAQIKGKESNRRSSYYHIKNPIYQGWKQITQYLGLTLGIQKIISFDKYINAVLHQASTDTWASNRAALLTEFWAQDFVQMPFSQLVINTEQAQRNSYALKRATIIDKELVKKFT</sequence>
<evidence type="ECO:0000313" key="2">
    <source>
        <dbReference type="Proteomes" id="UP000240883"/>
    </source>
</evidence>
<gene>
    <name evidence="1" type="ORF">BS50DRAFT_584305</name>
</gene>
<evidence type="ECO:0000313" key="1">
    <source>
        <dbReference type="EMBL" id="PSN70708.1"/>
    </source>
</evidence>
<dbReference type="Gene3D" id="3.40.50.720">
    <property type="entry name" value="NAD(P)-binding Rossmann-like Domain"/>
    <property type="match status" value="1"/>
</dbReference>
<keyword evidence="2" id="KW-1185">Reference proteome</keyword>
<reference evidence="1 2" key="1">
    <citation type="journal article" date="2018" name="Front. Microbiol.">
        <title>Genome-Wide Analysis of Corynespora cassiicola Leaf Fall Disease Putative Effectors.</title>
        <authorList>
            <person name="Lopez D."/>
            <person name="Ribeiro S."/>
            <person name="Label P."/>
            <person name="Fumanal B."/>
            <person name="Venisse J.S."/>
            <person name="Kohler A."/>
            <person name="de Oliveira R.R."/>
            <person name="Labutti K."/>
            <person name="Lipzen A."/>
            <person name="Lail K."/>
            <person name="Bauer D."/>
            <person name="Ohm R.A."/>
            <person name="Barry K.W."/>
            <person name="Spatafora J."/>
            <person name="Grigoriev I.V."/>
            <person name="Martin F.M."/>
            <person name="Pujade-Renaud V."/>
        </authorList>
    </citation>
    <scope>NUCLEOTIDE SEQUENCE [LARGE SCALE GENOMIC DNA]</scope>
    <source>
        <strain evidence="1 2">Philippines</strain>
    </source>
</reference>
<proteinExistence type="predicted"/>
<dbReference type="EMBL" id="KZ678131">
    <property type="protein sequence ID" value="PSN70708.1"/>
    <property type="molecule type" value="Genomic_DNA"/>
</dbReference>
<dbReference type="Proteomes" id="UP000240883">
    <property type="component" value="Unassembled WGS sequence"/>
</dbReference>
<name>A0A2T2P032_CORCC</name>
<protein>
    <submittedName>
        <fullName evidence="1">Uncharacterized protein</fullName>
    </submittedName>
</protein>
<dbReference type="OrthoDB" id="329835at2759"/>
<dbReference type="AlphaFoldDB" id="A0A2T2P032"/>
<organism evidence="1 2">
    <name type="scientific">Corynespora cassiicola Philippines</name>
    <dbReference type="NCBI Taxonomy" id="1448308"/>
    <lineage>
        <taxon>Eukaryota</taxon>
        <taxon>Fungi</taxon>
        <taxon>Dikarya</taxon>
        <taxon>Ascomycota</taxon>
        <taxon>Pezizomycotina</taxon>
        <taxon>Dothideomycetes</taxon>
        <taxon>Pleosporomycetidae</taxon>
        <taxon>Pleosporales</taxon>
        <taxon>Corynesporascaceae</taxon>
        <taxon>Corynespora</taxon>
    </lineage>
</organism>